<evidence type="ECO:0000256" key="1">
    <source>
        <dbReference type="ARBA" id="ARBA00023172"/>
    </source>
</evidence>
<dbReference type="EMBL" id="UINC01209400">
    <property type="protein sequence ID" value="SVE32401.1"/>
    <property type="molecule type" value="Genomic_DNA"/>
</dbReference>
<dbReference type="InterPro" id="IPR002104">
    <property type="entry name" value="Integrase_catalytic"/>
</dbReference>
<keyword evidence="1" id="KW-0233">DNA recombination</keyword>
<feature type="domain" description="Tyr recombinase" evidence="2">
    <location>
        <begin position="1"/>
        <end position="186"/>
    </location>
</feature>
<reference evidence="4" key="1">
    <citation type="submission" date="2018-05" db="EMBL/GenBank/DDBJ databases">
        <authorList>
            <person name="Lanie J.A."/>
            <person name="Ng W.-L."/>
            <person name="Kazmierczak K.M."/>
            <person name="Andrzejewski T.M."/>
            <person name="Davidsen T.M."/>
            <person name="Wayne K.J."/>
            <person name="Tettelin H."/>
            <person name="Glass J.I."/>
            <person name="Rusch D."/>
            <person name="Podicherti R."/>
            <person name="Tsui H.-C.T."/>
            <person name="Winkler M.E."/>
        </authorList>
    </citation>
    <scope>NUCLEOTIDE SEQUENCE</scope>
</reference>
<dbReference type="Gene3D" id="1.10.443.10">
    <property type="entry name" value="Intergrase catalytic core"/>
    <property type="match status" value="1"/>
</dbReference>
<evidence type="ECO:0000313" key="3">
    <source>
        <dbReference type="EMBL" id="SVE32401.1"/>
    </source>
</evidence>
<dbReference type="PANTHER" id="PTHR30349">
    <property type="entry name" value="PHAGE INTEGRASE-RELATED"/>
    <property type="match status" value="1"/>
</dbReference>
<dbReference type="InterPro" id="IPR013762">
    <property type="entry name" value="Integrase-like_cat_sf"/>
</dbReference>
<dbReference type="GO" id="GO:0015074">
    <property type="term" value="P:DNA integration"/>
    <property type="evidence" value="ECO:0007669"/>
    <property type="project" value="InterPro"/>
</dbReference>
<dbReference type="InterPro" id="IPR050090">
    <property type="entry name" value="Tyrosine_recombinase_XerCD"/>
</dbReference>
<dbReference type="InterPro" id="IPR011010">
    <property type="entry name" value="DNA_brk_join_enz"/>
</dbReference>
<dbReference type="SUPFAM" id="SSF56349">
    <property type="entry name" value="DNA breaking-rejoining enzymes"/>
    <property type="match status" value="1"/>
</dbReference>
<organism evidence="4">
    <name type="scientific">marine metagenome</name>
    <dbReference type="NCBI Taxonomy" id="408172"/>
    <lineage>
        <taxon>unclassified sequences</taxon>
        <taxon>metagenomes</taxon>
        <taxon>ecological metagenomes</taxon>
    </lineage>
</organism>
<dbReference type="GO" id="GO:0006310">
    <property type="term" value="P:DNA recombination"/>
    <property type="evidence" value="ECO:0007669"/>
    <property type="project" value="UniProtKB-KW"/>
</dbReference>
<dbReference type="PROSITE" id="PS51898">
    <property type="entry name" value="TYR_RECOMBINASE"/>
    <property type="match status" value="1"/>
</dbReference>
<protein>
    <recommendedName>
        <fullName evidence="2">Tyr recombinase domain-containing protein</fullName>
    </recommendedName>
</protein>
<dbReference type="Pfam" id="PF00589">
    <property type="entry name" value="Phage_integrase"/>
    <property type="match status" value="1"/>
</dbReference>
<evidence type="ECO:0000313" key="4">
    <source>
        <dbReference type="EMBL" id="SVE32743.1"/>
    </source>
</evidence>
<accession>A0A383CL22</accession>
<evidence type="ECO:0000259" key="2">
    <source>
        <dbReference type="PROSITE" id="PS51898"/>
    </source>
</evidence>
<sequence>MSKRPITSAQVKTLRNNVKEKPLQELLLNLGVDLMMRSSDLLSLQVSDVVTESGKVKTEVRVKQKKTGKFTLNIPLSKNSINSIKKHLVGRDLDSWIFVGNKSHYTKSPITQKQYSRIVKKWMSSLGVENVNDYSTHSLRKTKPSEIFKQTQNVEVCKRLLGHSDISATSCYLGLEDSDALEVARNINI</sequence>
<dbReference type="AlphaFoldDB" id="A0A383CL22"/>
<gene>
    <name evidence="3" type="ORF">METZ01_LOCUS485255</name>
    <name evidence="4" type="ORF">METZ01_LOCUS485597</name>
</gene>
<proteinExistence type="predicted"/>
<dbReference type="EMBL" id="UINC01209644">
    <property type="protein sequence ID" value="SVE32743.1"/>
    <property type="molecule type" value="Genomic_DNA"/>
</dbReference>
<dbReference type="PANTHER" id="PTHR30349:SF82">
    <property type="entry name" value="INTEGRASE_RECOMBINASE YOEC-RELATED"/>
    <property type="match status" value="1"/>
</dbReference>
<name>A0A383CL22_9ZZZZ</name>
<dbReference type="GO" id="GO:0003677">
    <property type="term" value="F:DNA binding"/>
    <property type="evidence" value="ECO:0007669"/>
    <property type="project" value="InterPro"/>
</dbReference>